<dbReference type="CDD" id="cd00093">
    <property type="entry name" value="HTH_XRE"/>
    <property type="match status" value="1"/>
</dbReference>
<accession>A0ABR6BW70</accession>
<dbReference type="Pfam" id="PF13560">
    <property type="entry name" value="HTH_31"/>
    <property type="match status" value="1"/>
</dbReference>
<dbReference type="Proteomes" id="UP000517916">
    <property type="component" value="Unassembled WGS sequence"/>
</dbReference>
<gene>
    <name evidence="2" type="ORF">BC739_008079</name>
</gene>
<dbReference type="PANTHER" id="PTHR35010:SF2">
    <property type="entry name" value="BLL4672 PROTEIN"/>
    <property type="match status" value="1"/>
</dbReference>
<dbReference type="RefSeq" id="WP_025357352.1">
    <property type="nucleotide sequence ID" value="NZ_BAAABQ010000018.1"/>
</dbReference>
<sequence>MGGPGQLGEFLQARRAQLRPEDVGLCPAGARRRVPGLRREELAQLAGISASYYTRLEQGQSLNASPAVLDAIATALLLDQDEREHLRRLAAAVSRTVAASRPRPERVSPATLDLLRLMGDVPAVVQGRRTDVLAWNPLGHALLAGHVDPTSPERPSDRPNAARMIFLDAHSRELYADWPRKARALVGNLRLAVGKHPEDGLLAALIGELTVRSPEFVTMWADHRIRPCDAADYELRHPLVGRITVTQQALAIARSPEQTLIAHTTEAGSPSQNAIQLLAQAGTWCTATEVHPVRG</sequence>
<dbReference type="InterPro" id="IPR041413">
    <property type="entry name" value="MLTR_LBD"/>
</dbReference>
<proteinExistence type="predicted"/>
<feature type="domain" description="HTH cro/C1-type" evidence="1">
    <location>
        <begin position="36"/>
        <end position="83"/>
    </location>
</feature>
<reference evidence="2 3" key="1">
    <citation type="submission" date="2020-08" db="EMBL/GenBank/DDBJ databases">
        <title>Genomic Encyclopedia of Archaeal and Bacterial Type Strains, Phase II (KMG-II): from individual species to whole genera.</title>
        <authorList>
            <person name="Goeker M."/>
        </authorList>
    </citation>
    <scope>NUCLEOTIDE SEQUENCE [LARGE SCALE GENOMIC DNA]</scope>
    <source>
        <strain evidence="2 3">DSM 43850</strain>
    </source>
</reference>
<dbReference type="EMBL" id="JACJID010000007">
    <property type="protein sequence ID" value="MBA8930832.1"/>
    <property type="molecule type" value="Genomic_DNA"/>
</dbReference>
<dbReference type="Pfam" id="PF17765">
    <property type="entry name" value="MLTR_LBD"/>
    <property type="match status" value="1"/>
</dbReference>
<dbReference type="Gene3D" id="3.30.450.180">
    <property type="match status" value="1"/>
</dbReference>
<keyword evidence="3" id="KW-1185">Reference proteome</keyword>
<dbReference type="InterPro" id="IPR010982">
    <property type="entry name" value="Lambda_DNA-bd_dom_sf"/>
</dbReference>
<evidence type="ECO:0000259" key="1">
    <source>
        <dbReference type="PROSITE" id="PS50943"/>
    </source>
</evidence>
<dbReference type="InterPro" id="IPR001387">
    <property type="entry name" value="Cro/C1-type_HTH"/>
</dbReference>
<evidence type="ECO:0000313" key="2">
    <source>
        <dbReference type="EMBL" id="MBA8930832.1"/>
    </source>
</evidence>
<comment type="caution">
    <text evidence="2">The sequence shown here is derived from an EMBL/GenBank/DDBJ whole genome shotgun (WGS) entry which is preliminary data.</text>
</comment>
<dbReference type="PANTHER" id="PTHR35010">
    <property type="entry name" value="BLL4672 PROTEIN-RELATED"/>
    <property type="match status" value="1"/>
</dbReference>
<protein>
    <submittedName>
        <fullName evidence="2">Transcriptional regulator with XRE-family HTH domain</fullName>
    </submittedName>
</protein>
<dbReference type="SUPFAM" id="SSF47413">
    <property type="entry name" value="lambda repressor-like DNA-binding domains"/>
    <property type="match status" value="1"/>
</dbReference>
<name>A0ABR6BW70_9PSEU</name>
<organism evidence="2 3">
    <name type="scientific">Kutzneria viridogrisea</name>
    <dbReference type="NCBI Taxonomy" id="47990"/>
    <lineage>
        <taxon>Bacteria</taxon>
        <taxon>Bacillati</taxon>
        <taxon>Actinomycetota</taxon>
        <taxon>Actinomycetes</taxon>
        <taxon>Pseudonocardiales</taxon>
        <taxon>Pseudonocardiaceae</taxon>
        <taxon>Kutzneria</taxon>
    </lineage>
</organism>
<evidence type="ECO:0000313" key="3">
    <source>
        <dbReference type="Proteomes" id="UP000517916"/>
    </source>
</evidence>
<dbReference type="SMART" id="SM00530">
    <property type="entry name" value="HTH_XRE"/>
    <property type="match status" value="1"/>
</dbReference>
<dbReference type="Gene3D" id="1.10.260.40">
    <property type="entry name" value="lambda repressor-like DNA-binding domains"/>
    <property type="match status" value="1"/>
</dbReference>
<dbReference type="PROSITE" id="PS50943">
    <property type="entry name" value="HTH_CROC1"/>
    <property type="match status" value="1"/>
</dbReference>